<name>A0A815GS10_9BILA</name>
<accession>A0A815GS10</accession>
<dbReference type="OrthoDB" id="10064100at2759"/>
<evidence type="ECO:0000313" key="4">
    <source>
        <dbReference type="Proteomes" id="UP000663891"/>
    </source>
</evidence>
<evidence type="ECO:0000313" key="2">
    <source>
        <dbReference type="EMBL" id="CAF1344056.1"/>
    </source>
</evidence>
<evidence type="ECO:0000313" key="3">
    <source>
        <dbReference type="EMBL" id="CAF3581854.1"/>
    </source>
</evidence>
<dbReference type="PROSITE" id="PS51698">
    <property type="entry name" value="U_BOX"/>
    <property type="match status" value="1"/>
</dbReference>
<reference evidence="2" key="1">
    <citation type="submission" date="2021-02" db="EMBL/GenBank/DDBJ databases">
        <authorList>
            <person name="Nowell W R."/>
        </authorList>
    </citation>
    <scope>NUCLEOTIDE SEQUENCE</scope>
</reference>
<dbReference type="AlphaFoldDB" id="A0A815GS10"/>
<dbReference type="CDD" id="cd16655">
    <property type="entry name" value="RING-Ubox_WDSUB1-like"/>
    <property type="match status" value="1"/>
</dbReference>
<proteinExistence type="predicted"/>
<dbReference type="PANTHER" id="PTHR46573:SF1">
    <property type="entry name" value="WD REPEAT, SAM AND U-BOX DOMAIN-CONTAINING PROTEIN 1"/>
    <property type="match status" value="1"/>
</dbReference>
<dbReference type="InterPro" id="IPR013083">
    <property type="entry name" value="Znf_RING/FYVE/PHD"/>
</dbReference>
<dbReference type="Pfam" id="PF04564">
    <property type="entry name" value="U-box"/>
    <property type="match status" value="1"/>
</dbReference>
<dbReference type="Gene3D" id="3.30.40.10">
    <property type="entry name" value="Zinc/RING finger domain, C3HC4 (zinc finger)"/>
    <property type="match status" value="1"/>
</dbReference>
<dbReference type="EMBL" id="CAJNON010000647">
    <property type="protein sequence ID" value="CAF1344056.1"/>
    <property type="molecule type" value="Genomic_DNA"/>
</dbReference>
<dbReference type="InterPro" id="IPR052085">
    <property type="entry name" value="WD-SAM-U-box"/>
</dbReference>
<dbReference type="SUPFAM" id="SSF57850">
    <property type="entry name" value="RING/U-box"/>
    <property type="match status" value="1"/>
</dbReference>
<dbReference type="GO" id="GO:0016567">
    <property type="term" value="P:protein ubiquitination"/>
    <property type="evidence" value="ECO:0007669"/>
    <property type="project" value="InterPro"/>
</dbReference>
<dbReference type="SMART" id="SM00504">
    <property type="entry name" value="Ubox"/>
    <property type="match status" value="1"/>
</dbReference>
<comment type="caution">
    <text evidence="2">The sequence shown here is derived from an EMBL/GenBank/DDBJ whole genome shotgun (WGS) entry which is preliminary data.</text>
</comment>
<protein>
    <recommendedName>
        <fullName evidence="1">U-box domain-containing protein</fullName>
    </recommendedName>
</protein>
<evidence type="ECO:0000259" key="1">
    <source>
        <dbReference type="PROSITE" id="PS51698"/>
    </source>
</evidence>
<organism evidence="2 4">
    <name type="scientific">Adineta steineri</name>
    <dbReference type="NCBI Taxonomy" id="433720"/>
    <lineage>
        <taxon>Eukaryota</taxon>
        <taxon>Metazoa</taxon>
        <taxon>Spiralia</taxon>
        <taxon>Gnathifera</taxon>
        <taxon>Rotifera</taxon>
        <taxon>Eurotatoria</taxon>
        <taxon>Bdelloidea</taxon>
        <taxon>Adinetida</taxon>
        <taxon>Adinetidae</taxon>
        <taxon>Adineta</taxon>
    </lineage>
</organism>
<gene>
    <name evidence="3" type="ORF">OKA104_LOCUS5648</name>
    <name evidence="2" type="ORF">VCS650_LOCUS33389</name>
</gene>
<dbReference type="Proteomes" id="UP000663881">
    <property type="component" value="Unassembled WGS sequence"/>
</dbReference>
<dbReference type="EMBL" id="CAJOAY010000198">
    <property type="protein sequence ID" value="CAF3581854.1"/>
    <property type="molecule type" value="Genomic_DNA"/>
</dbReference>
<dbReference type="GO" id="GO:0004842">
    <property type="term" value="F:ubiquitin-protein transferase activity"/>
    <property type="evidence" value="ECO:0007669"/>
    <property type="project" value="InterPro"/>
</dbReference>
<dbReference type="InterPro" id="IPR003613">
    <property type="entry name" value="Ubox_domain"/>
</dbReference>
<feature type="domain" description="U-box" evidence="1">
    <location>
        <begin position="282"/>
        <end position="351"/>
    </location>
</feature>
<dbReference type="PANTHER" id="PTHR46573">
    <property type="entry name" value="WD REPEAT, SAM AND U-BOX DOMAIN-CONTAINING PROTEIN 1"/>
    <property type="match status" value="1"/>
</dbReference>
<sequence length="351" mass="40389">MSNTLSLQTTCEDAKHFRNFTGILMAISLHPEWLVKVPEGRAWAILHHVVYSGDVNQLEQLLALQKSNTAFRLLAPTSKNETVLDVAKLRPDQKEMLQRIERLVKLDEMLAYAKDCEWDKCYSIIEENPSYGNEKPPYRRFYLIHHIAADNNIEQFKTFKKIQNFKFDVTLRADRKKINIIAREEGSNVFADYIEQEYSSYFDDDEIDDQLYEPSDTALQQTNKINVLMEQHNIFQDSNFNLGPAEIKKPRRAVDAEVEKTQPKPKQASNQSQSGVGYSVDFIQNLLKCSLTGFTVTDPVVAADGFTYERSAIENWFKKSDCSPMTNEKLAHKNLNPNLIVKQILNSIARE</sequence>
<dbReference type="Proteomes" id="UP000663891">
    <property type="component" value="Unassembled WGS sequence"/>
</dbReference>